<accession>A0A855X2Z3</accession>
<organism evidence="1 2">
    <name type="scientific">candidate division GN15 bacterium</name>
    <dbReference type="NCBI Taxonomy" id="2072418"/>
    <lineage>
        <taxon>Bacteria</taxon>
        <taxon>candidate division GN15</taxon>
    </lineage>
</organism>
<proteinExistence type="predicted"/>
<name>A0A855X2Z3_9BACT</name>
<sequence>MICIRLSDKEVSAVAMRVNRLAGAVSEHLDKGVAPIPVGGEQLLIDKLTELCKLVDCKKLLRALQRR</sequence>
<dbReference type="EMBL" id="PQAP01000211">
    <property type="protein sequence ID" value="PWB68205.1"/>
    <property type="molecule type" value="Genomic_DNA"/>
</dbReference>
<evidence type="ECO:0000313" key="2">
    <source>
        <dbReference type="Proteomes" id="UP000250918"/>
    </source>
</evidence>
<evidence type="ECO:0000313" key="1">
    <source>
        <dbReference type="EMBL" id="PWB68205.1"/>
    </source>
</evidence>
<comment type="caution">
    <text evidence="1">The sequence shown here is derived from an EMBL/GenBank/DDBJ whole genome shotgun (WGS) entry which is preliminary data.</text>
</comment>
<protein>
    <submittedName>
        <fullName evidence="1">Uncharacterized protein</fullName>
    </submittedName>
</protein>
<dbReference type="AlphaFoldDB" id="A0A855X2Z3"/>
<reference evidence="1 2" key="1">
    <citation type="journal article" date="2018" name="ISME J.">
        <title>A methanotrophic archaeon couples anaerobic oxidation of methane to Fe(III) reduction.</title>
        <authorList>
            <person name="Cai C."/>
            <person name="Leu A.O."/>
            <person name="Xie G.J."/>
            <person name="Guo J."/>
            <person name="Feng Y."/>
            <person name="Zhao J.X."/>
            <person name="Tyson G.W."/>
            <person name="Yuan Z."/>
            <person name="Hu S."/>
        </authorList>
    </citation>
    <scope>NUCLEOTIDE SEQUENCE [LARGE SCALE GENOMIC DNA]</scope>
    <source>
        <strain evidence="1">FeB_12</strain>
    </source>
</reference>
<gene>
    <name evidence="1" type="ORF">C3F09_12140</name>
</gene>
<dbReference type="Proteomes" id="UP000250918">
    <property type="component" value="Unassembled WGS sequence"/>
</dbReference>